<name>A0A183HPH4_9BILA</name>
<accession>A0A183HPH4</accession>
<dbReference type="AlphaFoldDB" id="A0A183HPH4"/>
<proteinExistence type="predicted"/>
<dbReference type="WBParaSite" id="OFLC_0000938501-mRNA-1">
    <property type="protein sequence ID" value="OFLC_0000938501-mRNA-1"/>
    <property type="gene ID" value="OFLC_0000938501"/>
</dbReference>
<evidence type="ECO:0000313" key="1">
    <source>
        <dbReference type="WBParaSite" id="OFLC_0000938501-mRNA-1"/>
    </source>
</evidence>
<protein>
    <submittedName>
        <fullName evidence="1">Nfu_N domain-containing protein</fullName>
    </submittedName>
</protein>
<reference evidence="1" key="1">
    <citation type="submission" date="2016-06" db="UniProtKB">
        <authorList>
            <consortium name="WormBaseParasite"/>
        </authorList>
    </citation>
    <scope>IDENTIFICATION</scope>
</reference>
<organism evidence="1">
    <name type="scientific">Onchocerca flexuosa</name>
    <dbReference type="NCBI Taxonomy" id="387005"/>
    <lineage>
        <taxon>Eukaryota</taxon>
        <taxon>Metazoa</taxon>
        <taxon>Ecdysozoa</taxon>
        <taxon>Nematoda</taxon>
        <taxon>Chromadorea</taxon>
        <taxon>Rhabditida</taxon>
        <taxon>Spirurina</taxon>
        <taxon>Spiruromorpha</taxon>
        <taxon>Filarioidea</taxon>
        <taxon>Onchocercidae</taxon>
        <taxon>Onchocerca</taxon>
    </lineage>
</organism>
<sequence length="154" mass="17676">LFISFTKKRYLSALSLDIYGNYVFFFFFFCREAPTSELQIIANTSRGNQDSAFIRAQKKPIKNLVEKLYRPQTSLTGSFTVDQDEDTVTLLEPVRILTFQDTTMDDTVGTKDNLDRIINSSKKENVAAVHISEPPVLKSELAKQWIREVARKVF</sequence>